<dbReference type="OMA" id="NDFQFKQ"/>
<evidence type="ECO:0000256" key="2">
    <source>
        <dbReference type="SAM" id="MobiDB-lite"/>
    </source>
</evidence>
<feature type="compositionally biased region" description="Low complexity" evidence="2">
    <location>
        <begin position="348"/>
        <end position="370"/>
    </location>
</feature>
<gene>
    <name evidence="3" type="ORF">POCTA_138.1.T0990156</name>
</gene>
<feature type="region of interest" description="Disordered" evidence="2">
    <location>
        <begin position="327"/>
        <end position="394"/>
    </location>
</feature>
<evidence type="ECO:0000313" key="3">
    <source>
        <dbReference type="EMBL" id="CAD8191339.1"/>
    </source>
</evidence>
<organism evidence="3 4">
    <name type="scientific">Paramecium octaurelia</name>
    <dbReference type="NCBI Taxonomy" id="43137"/>
    <lineage>
        <taxon>Eukaryota</taxon>
        <taxon>Sar</taxon>
        <taxon>Alveolata</taxon>
        <taxon>Ciliophora</taxon>
        <taxon>Intramacronucleata</taxon>
        <taxon>Oligohymenophorea</taxon>
        <taxon>Peniculida</taxon>
        <taxon>Parameciidae</taxon>
        <taxon>Paramecium</taxon>
    </lineage>
</organism>
<name>A0A8S1WT22_PAROT</name>
<dbReference type="Proteomes" id="UP000683925">
    <property type="component" value="Unassembled WGS sequence"/>
</dbReference>
<proteinExistence type="predicted"/>
<dbReference type="OrthoDB" id="311864at2759"/>
<comment type="caution">
    <text evidence="3">The sequence shown here is derived from an EMBL/GenBank/DDBJ whole genome shotgun (WGS) entry which is preliminary data.</text>
</comment>
<keyword evidence="1" id="KW-0175">Coiled coil</keyword>
<sequence>MIQSQQQQYPYWSKVLENQWQEKQQNDFQFKQDQELRKQRYKQELQTDMMLHQQKKQVQQNFNQQLESIMLETLRQRESKKLKEIEERKIKQIQTSLDNLNNLMIKKKMNLERSYNNQQLDKEFIRQEQMKEMKSIEEKKQKKEEEAKLLKVTYDDMIYNKRKLRQEQQQNAQTSIPTLTNEQNRTKVDTKKYQEELQKQLEQKQKQLEEMRLKKIEERQKVEQKIEFEKQRMMENKLKNYQAYKQYETENYELLLDRKQQQQSNPTELILLQNPSQSKLPRIYQDNYYPIERKKQLELLDRDLLKYQLLQQQQKIINHNHTILSPVQDNVQDGTKSESSKHTKQSKQSKQASNALNQQVPQQQQQQVQVSTPSQKSRNSKLNTNNPIVHLNQRYVPKKRSFNIVTGIITPN</sequence>
<evidence type="ECO:0000313" key="4">
    <source>
        <dbReference type="Proteomes" id="UP000683925"/>
    </source>
</evidence>
<evidence type="ECO:0000256" key="1">
    <source>
        <dbReference type="SAM" id="Coils"/>
    </source>
</evidence>
<reference evidence="3" key="1">
    <citation type="submission" date="2021-01" db="EMBL/GenBank/DDBJ databases">
        <authorList>
            <consortium name="Genoscope - CEA"/>
            <person name="William W."/>
        </authorList>
    </citation>
    <scope>NUCLEOTIDE SEQUENCE</scope>
</reference>
<dbReference type="AlphaFoldDB" id="A0A8S1WT22"/>
<accession>A0A8S1WT22</accession>
<feature type="coiled-coil region" evidence="1">
    <location>
        <begin position="83"/>
        <end position="153"/>
    </location>
</feature>
<keyword evidence="4" id="KW-1185">Reference proteome</keyword>
<protein>
    <submittedName>
        <fullName evidence="3">Uncharacterized protein</fullName>
    </submittedName>
</protein>
<feature type="compositionally biased region" description="Polar residues" evidence="2">
    <location>
        <begin position="371"/>
        <end position="387"/>
    </location>
</feature>
<feature type="coiled-coil region" evidence="1">
    <location>
        <begin position="187"/>
        <end position="239"/>
    </location>
</feature>
<dbReference type="EMBL" id="CAJJDP010000098">
    <property type="protein sequence ID" value="CAD8191339.1"/>
    <property type="molecule type" value="Genomic_DNA"/>
</dbReference>